<reference evidence="1 2" key="1">
    <citation type="journal article" date="2024" name="Int. J. Syst. Evol. Microbiol.">
        <title>Paenibacillus hexagrammi sp. nov., a novel bacterium isolated from the gut content of Hexagrammos agrammus.</title>
        <authorList>
            <person name="Jung H.K."/>
            <person name="Kim D.G."/>
            <person name="Zin H."/>
            <person name="Park J."/>
            <person name="Jung H."/>
            <person name="Kim Y.O."/>
            <person name="Kong H.J."/>
            <person name="Kim J.W."/>
            <person name="Kim Y.S."/>
        </authorList>
    </citation>
    <scope>NUCLEOTIDE SEQUENCE [LARGE SCALE GENOMIC DNA]</scope>
    <source>
        <strain evidence="1 2">YPD9-1</strain>
    </source>
</reference>
<name>A0ABY3SU08_9BACL</name>
<sequence>MKLVVGQDNEIVEISSKLEDTQEGGKQTDTTIYFNYANTFKFYDVDSVPGNVKTFTHCYDPSKGFYANANYEEPIVPETRARNAEKKAVDLQAQIAKVLLVLAKNNLK</sequence>
<proteinExistence type="predicted"/>
<organism evidence="1 2">
    <name type="scientific">Paenibacillus hexagrammi</name>
    <dbReference type="NCBI Taxonomy" id="2908839"/>
    <lineage>
        <taxon>Bacteria</taxon>
        <taxon>Bacillati</taxon>
        <taxon>Bacillota</taxon>
        <taxon>Bacilli</taxon>
        <taxon>Bacillales</taxon>
        <taxon>Paenibacillaceae</taxon>
        <taxon>Paenibacillus</taxon>
    </lineage>
</organism>
<accession>A0ABY3SU08</accession>
<evidence type="ECO:0000313" key="1">
    <source>
        <dbReference type="EMBL" id="UJF36621.1"/>
    </source>
</evidence>
<dbReference type="Proteomes" id="UP001649230">
    <property type="component" value="Plasmid pYPD9-1"/>
</dbReference>
<gene>
    <name evidence="1" type="ORF">L0M14_30495</name>
</gene>
<protein>
    <submittedName>
        <fullName evidence="1">Uncharacterized protein</fullName>
    </submittedName>
</protein>
<keyword evidence="2" id="KW-1185">Reference proteome</keyword>
<keyword evidence="1" id="KW-0614">Plasmid</keyword>
<dbReference type="EMBL" id="CP090979">
    <property type="protein sequence ID" value="UJF36621.1"/>
    <property type="molecule type" value="Genomic_DNA"/>
</dbReference>
<evidence type="ECO:0000313" key="2">
    <source>
        <dbReference type="Proteomes" id="UP001649230"/>
    </source>
</evidence>
<dbReference type="RefSeq" id="WP_235123171.1">
    <property type="nucleotide sequence ID" value="NZ_CP090979.1"/>
</dbReference>
<geneLocation type="plasmid" evidence="1 2">
    <name>pYPD9-1</name>
</geneLocation>